<gene>
    <name evidence="4" type="ORF">D7024_11515</name>
</gene>
<dbReference type="InterPro" id="IPR002880">
    <property type="entry name" value="Pyrv_Fd/Flavodoxin_OxRdtase_N"/>
</dbReference>
<dbReference type="InterPro" id="IPR029061">
    <property type="entry name" value="THDP-binding"/>
</dbReference>
<protein>
    <submittedName>
        <fullName evidence="4">2-oxoacid:acceptor oxidoreductase subunit alpha</fullName>
    </submittedName>
</protein>
<dbReference type="Pfam" id="PF17147">
    <property type="entry name" value="PFOR_II"/>
    <property type="match status" value="1"/>
</dbReference>
<evidence type="ECO:0000256" key="1">
    <source>
        <dbReference type="ARBA" id="ARBA00023002"/>
    </source>
</evidence>
<keyword evidence="5" id="KW-1185">Reference proteome</keyword>
<comment type="caution">
    <text evidence="4">The sequence shown here is derived from an EMBL/GenBank/DDBJ whole genome shotgun (WGS) entry which is preliminary data.</text>
</comment>
<dbReference type="FunFam" id="3.40.50.920:FF:000013">
    <property type="entry name" value="Ferredoxin oxidoreductase alpha subunit"/>
    <property type="match status" value="1"/>
</dbReference>
<evidence type="ECO:0000313" key="4">
    <source>
        <dbReference type="EMBL" id="RKO67524.1"/>
    </source>
</evidence>
<dbReference type="NCBIfam" id="NF006412">
    <property type="entry name" value="PRK08659.1"/>
    <property type="match status" value="1"/>
</dbReference>
<dbReference type="OrthoDB" id="9794954at2"/>
<sequence length="383" mass="42080">MRISGRQFLQGNEAVVEAAIAAGCRFFAGYPITPASEIAETMAIRMPQEKGIFIQMEDELASLSAVIGASWAGAKAMTATSGPGFSLMQENIGMAVMTETPCVIVDVQRSGPSSGQATRAAQGDLMQAKWGSHGDYELIVIYPNSVQELYDKTIEAFNLAEKYRTPVILLSDEIIAHMRENIYIPETLDIIERKRPRPEDKEHFLPWKPDDDGIPPMAKFGDGFKVMVENNTHDATGRTNQTDAALHTQLINRLCNKILNAKKDIVKTEGLFLDDAELVVVSCGCVSRSALEAVKMARQKGIKAGYFRLITIWPFADEQLIEVAGATKKMLVAEMNTGKLLREVKRVVDPYGVQVNHLPKIGGAYHTPGEILASIEKAVNENE</sequence>
<dbReference type="Gene3D" id="3.40.50.920">
    <property type="match status" value="1"/>
</dbReference>
<name>A0A494X3U1_9FIRM</name>
<proteinExistence type="predicted"/>
<dbReference type="EMBL" id="RBWE01000001">
    <property type="protein sequence ID" value="RKO67524.1"/>
    <property type="molecule type" value="Genomic_DNA"/>
</dbReference>
<organism evidence="4 5">
    <name type="scientific">Desulfofundulus salinus</name>
    <dbReference type="NCBI Taxonomy" id="2419843"/>
    <lineage>
        <taxon>Bacteria</taxon>
        <taxon>Bacillati</taxon>
        <taxon>Bacillota</taxon>
        <taxon>Clostridia</taxon>
        <taxon>Eubacteriales</taxon>
        <taxon>Peptococcaceae</taxon>
        <taxon>Desulfofundulus</taxon>
    </lineage>
</organism>
<keyword evidence="1" id="KW-0560">Oxidoreductase</keyword>
<dbReference type="InterPro" id="IPR052368">
    <property type="entry name" value="2-oxoacid_oxidoreductase"/>
</dbReference>
<dbReference type="PANTHER" id="PTHR43088">
    <property type="entry name" value="SUBUNIT OF PYRUVATE:FLAVODOXIN OXIDOREDUCTASE-RELATED"/>
    <property type="match status" value="1"/>
</dbReference>
<dbReference type="SUPFAM" id="SSF52518">
    <property type="entry name" value="Thiamin diphosphate-binding fold (THDP-binding)"/>
    <property type="match status" value="1"/>
</dbReference>
<dbReference type="RefSeq" id="WP_121451934.1">
    <property type="nucleotide sequence ID" value="NZ_RBWE01000001.1"/>
</dbReference>
<reference evidence="4 5" key="1">
    <citation type="submission" date="2018-10" db="EMBL/GenBank/DDBJ databases">
        <authorList>
            <person name="Grouzdev D.S."/>
            <person name="Krutkina M.S."/>
            <person name="Tourova T.P."/>
            <person name="Nazina T.N."/>
        </authorList>
    </citation>
    <scope>NUCLEOTIDE SEQUENCE [LARGE SCALE GENOMIC DNA]</scope>
    <source>
        <strain evidence="4 5">435</strain>
    </source>
</reference>
<evidence type="ECO:0000259" key="3">
    <source>
        <dbReference type="Pfam" id="PF17147"/>
    </source>
</evidence>
<dbReference type="InterPro" id="IPR009014">
    <property type="entry name" value="Transketo_C/PFOR_II"/>
</dbReference>
<evidence type="ECO:0000259" key="2">
    <source>
        <dbReference type="Pfam" id="PF01855"/>
    </source>
</evidence>
<dbReference type="Pfam" id="PF01855">
    <property type="entry name" value="POR_N"/>
    <property type="match status" value="1"/>
</dbReference>
<dbReference type="GO" id="GO:0016491">
    <property type="term" value="F:oxidoreductase activity"/>
    <property type="evidence" value="ECO:0007669"/>
    <property type="project" value="UniProtKB-KW"/>
</dbReference>
<dbReference type="Gene3D" id="3.40.50.970">
    <property type="match status" value="1"/>
</dbReference>
<dbReference type="InterPro" id="IPR033412">
    <property type="entry name" value="PFOR_II"/>
</dbReference>
<feature type="domain" description="Pyruvate flavodoxin/ferredoxin oxidoreductase pyrimidine binding" evidence="2">
    <location>
        <begin position="17"/>
        <end position="244"/>
    </location>
</feature>
<dbReference type="AlphaFoldDB" id="A0A494X3U1"/>
<dbReference type="CDD" id="cd07034">
    <property type="entry name" value="TPP_PYR_PFOR_IOR-alpha_like"/>
    <property type="match status" value="1"/>
</dbReference>
<dbReference type="Proteomes" id="UP000271256">
    <property type="component" value="Unassembled WGS sequence"/>
</dbReference>
<dbReference type="FunFam" id="3.40.50.970:FF:000022">
    <property type="entry name" value="2-oxoglutarate ferredoxin oxidoreductase alpha subunit"/>
    <property type="match status" value="1"/>
</dbReference>
<dbReference type="SUPFAM" id="SSF52922">
    <property type="entry name" value="TK C-terminal domain-like"/>
    <property type="match status" value="1"/>
</dbReference>
<feature type="domain" description="Pyruvate:ferredoxin oxidoreductase core" evidence="3">
    <location>
        <begin position="276"/>
        <end position="371"/>
    </location>
</feature>
<accession>A0A494X3U1</accession>
<evidence type="ECO:0000313" key="5">
    <source>
        <dbReference type="Proteomes" id="UP000271256"/>
    </source>
</evidence>
<dbReference type="PANTHER" id="PTHR43088:SF1">
    <property type="entry name" value="SUBUNIT OF PYRUVATE:FLAVODOXIN OXIDOREDUCTASE"/>
    <property type="match status" value="1"/>
</dbReference>